<feature type="compositionally biased region" description="Basic and acidic residues" evidence="1">
    <location>
        <begin position="544"/>
        <end position="561"/>
    </location>
</feature>
<name>A0AAE0UJK7_9TELE</name>
<feature type="compositionally biased region" description="Basic residues" evidence="1">
    <location>
        <begin position="406"/>
        <end position="419"/>
    </location>
</feature>
<comment type="caution">
    <text evidence="2">The sequence shown here is derived from an EMBL/GenBank/DDBJ whole genome shotgun (WGS) entry which is preliminary data.</text>
</comment>
<protein>
    <recommendedName>
        <fullName evidence="4">Serine/arginine repetitive matrix protein 1-like</fullName>
    </recommendedName>
</protein>
<keyword evidence="3" id="KW-1185">Reference proteome</keyword>
<accession>A0AAE0UJK7</accession>
<feature type="compositionally biased region" description="Polar residues" evidence="1">
    <location>
        <begin position="617"/>
        <end position="626"/>
    </location>
</feature>
<feature type="region of interest" description="Disordered" evidence="1">
    <location>
        <begin position="614"/>
        <end position="686"/>
    </location>
</feature>
<evidence type="ECO:0000256" key="1">
    <source>
        <dbReference type="SAM" id="MobiDB-lite"/>
    </source>
</evidence>
<evidence type="ECO:0008006" key="4">
    <source>
        <dbReference type="Google" id="ProtNLM"/>
    </source>
</evidence>
<sequence length="700" mass="79306">MVRPHSGSPRSRQRSFSDSSHSVHHGGRLGPASRGFRGPPGKAPPSWREGNSGGHSPYHRDKRPMMGEPRERPHGHWMPQNHDNFRPYPMSQESQRGRRRSSPSRVNHPPPVQHRHSPHGPPGPHRPFHGNHSGHVSPSSRYYHSPPSDRRGPSPHNTFRVPQRYQNSPHEHERSLGPGRQPSPRERPFGRLAHRGHRWNGPGGYPNPNGEPRPSDSPLRKPREFHERNSYPERWSTERDPRKQHGDAGKGRGRGRPGHHAPEWPRREGGNPYPRPPYRSPSWKSGPLPSNSSSRFPAPPRPQERPPMRPMKRRIQEMGRLPPPELEHGPHKRLRREMPVRPMPLKGFGGRCLSLKDKSRLLKGRRFRAESVARFKMPPPRPRPSDKMERSKMVEAEHVGESSRLPPRKIPLKKSVKRQPSRESPTDIDSKSADPEMDSETQVESRRSVRARRYDDHLLKKCSKPSLLLRARERLKSRANERKLICQLKLKHGDDLALLSSPIDRQLTHDLVVVSHWEAGTRSSSPKSSTSWKSRMSHNNKTGENSDHRFGSSARDQKQQRLMDGPGKMLRKPGPFQKPGFRPAPVLQRCSDGVIRRPLMVIVLRFLLQAVEGSPHTDASVTPSETRVQEKSEHHEQVQEHADTPPQSPAAPSPSYKLPPLVKSRLSNGSVQSPGQCGEAARGEAARVDVRAAGHSDVCF</sequence>
<feature type="region of interest" description="Disordered" evidence="1">
    <location>
        <begin position="519"/>
        <end position="586"/>
    </location>
</feature>
<evidence type="ECO:0000313" key="2">
    <source>
        <dbReference type="EMBL" id="KAK3509339.1"/>
    </source>
</evidence>
<feature type="compositionally biased region" description="Basic and acidic residues" evidence="1">
    <location>
        <begin position="383"/>
        <end position="401"/>
    </location>
</feature>
<feature type="region of interest" description="Disordered" evidence="1">
    <location>
        <begin position="1"/>
        <end position="450"/>
    </location>
</feature>
<feature type="compositionally biased region" description="Basic and acidic residues" evidence="1">
    <location>
        <begin position="420"/>
        <end position="434"/>
    </location>
</feature>
<dbReference type="EMBL" id="JAUCMX010000027">
    <property type="protein sequence ID" value="KAK3509339.1"/>
    <property type="molecule type" value="Genomic_DNA"/>
</dbReference>
<organism evidence="2 3">
    <name type="scientific">Hemibagrus guttatus</name>
    <dbReference type="NCBI Taxonomy" id="175788"/>
    <lineage>
        <taxon>Eukaryota</taxon>
        <taxon>Metazoa</taxon>
        <taxon>Chordata</taxon>
        <taxon>Craniata</taxon>
        <taxon>Vertebrata</taxon>
        <taxon>Euteleostomi</taxon>
        <taxon>Actinopterygii</taxon>
        <taxon>Neopterygii</taxon>
        <taxon>Teleostei</taxon>
        <taxon>Ostariophysi</taxon>
        <taxon>Siluriformes</taxon>
        <taxon>Bagridae</taxon>
        <taxon>Hemibagrus</taxon>
    </lineage>
</organism>
<dbReference type="Proteomes" id="UP001274896">
    <property type="component" value="Unassembled WGS sequence"/>
</dbReference>
<feature type="compositionally biased region" description="Low complexity" evidence="1">
    <location>
        <begin position="137"/>
        <end position="146"/>
    </location>
</feature>
<feature type="compositionally biased region" description="Basic and acidic residues" evidence="1">
    <location>
        <begin position="218"/>
        <end position="250"/>
    </location>
</feature>
<feature type="compositionally biased region" description="Basic and acidic residues" evidence="1">
    <location>
        <begin position="260"/>
        <end position="269"/>
    </location>
</feature>
<feature type="compositionally biased region" description="Low complexity" evidence="1">
    <location>
        <begin position="521"/>
        <end position="534"/>
    </location>
</feature>
<proteinExistence type="predicted"/>
<feature type="compositionally biased region" description="Low complexity" evidence="1">
    <location>
        <begin position="8"/>
        <end position="20"/>
    </location>
</feature>
<feature type="compositionally biased region" description="Basic and acidic residues" evidence="1">
    <location>
        <begin position="627"/>
        <end position="643"/>
    </location>
</feature>
<reference evidence="2" key="1">
    <citation type="submission" date="2023-06" db="EMBL/GenBank/DDBJ databases">
        <title>Male Hemibagrus guttatus genome.</title>
        <authorList>
            <person name="Bian C."/>
        </authorList>
    </citation>
    <scope>NUCLEOTIDE SEQUENCE</scope>
    <source>
        <strain evidence="2">Male_cb2023</strain>
        <tissue evidence="2">Muscle</tissue>
    </source>
</reference>
<dbReference type="AlphaFoldDB" id="A0AAE0UJK7"/>
<feature type="compositionally biased region" description="Basic and acidic residues" evidence="1">
    <location>
        <begin position="63"/>
        <end position="74"/>
    </location>
</feature>
<feature type="compositionally biased region" description="Polar residues" evidence="1">
    <location>
        <begin position="665"/>
        <end position="675"/>
    </location>
</feature>
<evidence type="ECO:0000313" key="3">
    <source>
        <dbReference type="Proteomes" id="UP001274896"/>
    </source>
</evidence>
<gene>
    <name evidence="2" type="ORF">QTP70_029042</name>
</gene>